<organism evidence="2 3">
    <name type="scientific">Azospirillum endophyticum</name>
    <dbReference type="NCBI Taxonomy" id="2800326"/>
    <lineage>
        <taxon>Bacteria</taxon>
        <taxon>Pseudomonadati</taxon>
        <taxon>Pseudomonadota</taxon>
        <taxon>Alphaproteobacteria</taxon>
        <taxon>Rhodospirillales</taxon>
        <taxon>Azospirillaceae</taxon>
        <taxon>Azospirillum</taxon>
    </lineage>
</organism>
<comment type="caution">
    <text evidence="2">The sequence shown here is derived from an EMBL/GenBank/DDBJ whole genome shotgun (WGS) entry which is preliminary data.</text>
</comment>
<dbReference type="EMBL" id="JAENHM010000061">
    <property type="protein sequence ID" value="MBK1840296.1"/>
    <property type="molecule type" value="Genomic_DNA"/>
</dbReference>
<dbReference type="Proteomes" id="UP000652760">
    <property type="component" value="Unassembled WGS sequence"/>
</dbReference>
<accession>A0ABS1FA60</accession>
<keyword evidence="1" id="KW-1133">Transmembrane helix</keyword>
<keyword evidence="1" id="KW-0812">Transmembrane</keyword>
<sequence length="353" mass="37114">MVAGVAAAAAAALLWLPLHDTAPTDEDVRAALVSMLEQAAPKEQLEQRIASALDRDAPEEAEDYLDVADFLRVPIDPALRSRFADETSGLRAAERTVRRAATGFVTGDGEGAAGMAAAIASDLTVVGDIRDLTEQASRIVRGEPVDDLVLGLAIAGVAMSAATMATAGGALPVKTGVSLAKLARRTGALTARFQQELSRVVVRAADTPAFRQSVAGIPWYRVDDLARAARSHAARVDMGELRHVLGSVAEVGRATSPSRTLAILRHVDDIKDLRDAERAAKLLGKPVSGAFRLAGKRVFSVMAHAWKMGAKLILALVAAVISALSFLVCAVMKLKAALRLWRALRPAASAPVS</sequence>
<gene>
    <name evidence="2" type="ORF">JHL17_23100</name>
</gene>
<evidence type="ECO:0000313" key="3">
    <source>
        <dbReference type="Proteomes" id="UP000652760"/>
    </source>
</evidence>
<keyword evidence="3" id="KW-1185">Reference proteome</keyword>
<evidence type="ECO:0000256" key="1">
    <source>
        <dbReference type="SAM" id="Phobius"/>
    </source>
</evidence>
<name>A0ABS1FA60_9PROT</name>
<feature type="transmembrane region" description="Helical" evidence="1">
    <location>
        <begin position="312"/>
        <end position="332"/>
    </location>
</feature>
<reference evidence="3" key="1">
    <citation type="submission" date="2021-01" db="EMBL/GenBank/DDBJ databases">
        <title>Genome public.</title>
        <authorList>
            <person name="Liu C."/>
            <person name="Sun Q."/>
        </authorList>
    </citation>
    <scope>NUCLEOTIDE SEQUENCE [LARGE SCALE GENOMIC DNA]</scope>
    <source>
        <strain evidence="3">YIM B02556</strain>
    </source>
</reference>
<evidence type="ECO:0000313" key="2">
    <source>
        <dbReference type="EMBL" id="MBK1840296.1"/>
    </source>
</evidence>
<dbReference type="RefSeq" id="WP_200196787.1">
    <property type="nucleotide sequence ID" value="NZ_JAENHM010000061.1"/>
</dbReference>
<keyword evidence="1" id="KW-0472">Membrane</keyword>
<proteinExistence type="predicted"/>
<protein>
    <submittedName>
        <fullName evidence="2">Uncharacterized protein</fullName>
    </submittedName>
</protein>